<proteinExistence type="predicted"/>
<feature type="region of interest" description="Disordered" evidence="1">
    <location>
        <begin position="35"/>
        <end position="61"/>
    </location>
</feature>
<feature type="region of interest" description="Disordered" evidence="1">
    <location>
        <begin position="92"/>
        <end position="166"/>
    </location>
</feature>
<dbReference type="HOGENOM" id="CLU_1122301_0_0_1"/>
<sequence>SHSLARLLTPREAADCRQVPCKRPETGSPFKLFTEGVFSREPGGPGEREETARHERGPVSRLAGIRCPTRLWKAHQPQAPWKEAVPASVAVTTPASCQPRPPTPHRPFSPPARFPPRTAPSRGRFRCRCSEPDSAASAESGGPSRPLRDLVDPSLPSPSGPRAPSPTLQKYIQADRNHQQECSVLSVWATNSWKPAGAFCPGPEMCRPLVGASHSAHLRTCCIQAVVGCAGVVVPAAPPQCWVSHKAV</sequence>
<feature type="compositionally biased region" description="Pro residues" evidence="1">
    <location>
        <begin position="99"/>
        <end position="118"/>
    </location>
</feature>
<evidence type="ECO:0000256" key="1">
    <source>
        <dbReference type="SAM" id="MobiDB-lite"/>
    </source>
</evidence>
<dbReference type="InParanoid" id="M3Y7B5"/>
<accession>M3Y7B5</accession>
<evidence type="ECO:0000313" key="2">
    <source>
        <dbReference type="Ensembl" id="ENSMPUP00000007222.1"/>
    </source>
</evidence>
<reference evidence="2" key="1">
    <citation type="submission" date="2024-06" db="UniProtKB">
        <authorList>
            <consortium name="Ensembl"/>
        </authorList>
    </citation>
    <scope>IDENTIFICATION</scope>
</reference>
<dbReference type="AlphaFoldDB" id="M3Y7B5"/>
<name>M3Y7B5_MUSPF</name>
<dbReference type="EMBL" id="AEYP01061530">
    <property type="status" value="NOT_ANNOTATED_CDS"/>
    <property type="molecule type" value="Genomic_DNA"/>
</dbReference>
<feature type="compositionally biased region" description="Basic and acidic residues" evidence="1">
    <location>
        <begin position="46"/>
        <end position="58"/>
    </location>
</feature>
<organism evidence="2">
    <name type="scientific">Mustela putorius furo</name>
    <name type="common">European domestic ferret</name>
    <name type="synonym">Mustela furo</name>
    <dbReference type="NCBI Taxonomy" id="9669"/>
    <lineage>
        <taxon>Eukaryota</taxon>
        <taxon>Metazoa</taxon>
        <taxon>Chordata</taxon>
        <taxon>Craniata</taxon>
        <taxon>Vertebrata</taxon>
        <taxon>Euteleostomi</taxon>
        <taxon>Mammalia</taxon>
        <taxon>Eutheria</taxon>
        <taxon>Laurasiatheria</taxon>
        <taxon>Carnivora</taxon>
        <taxon>Caniformia</taxon>
        <taxon>Musteloidea</taxon>
        <taxon>Mustelidae</taxon>
        <taxon>Mustelinae</taxon>
        <taxon>Mustela</taxon>
    </lineage>
</organism>
<feature type="compositionally biased region" description="Pro residues" evidence="1">
    <location>
        <begin position="155"/>
        <end position="164"/>
    </location>
</feature>
<dbReference type="Ensembl" id="ENSMPUT00000007341.1">
    <property type="protein sequence ID" value="ENSMPUP00000007222.1"/>
    <property type="gene ID" value="ENSMPUG00000007279.1"/>
</dbReference>
<protein>
    <submittedName>
        <fullName evidence="2">Uncharacterized protein</fullName>
    </submittedName>
</protein>